<dbReference type="AlphaFoldDB" id="A0A4U5NBP9"/>
<feature type="domain" description="C6" evidence="2">
    <location>
        <begin position="22"/>
        <end position="115"/>
    </location>
</feature>
<gene>
    <name evidence="3" type="ORF">L596_014360</name>
</gene>
<reference evidence="3 4" key="1">
    <citation type="journal article" date="2015" name="Genome Biol.">
        <title>Comparative genomics of Steinernema reveals deeply conserved gene regulatory networks.</title>
        <authorList>
            <person name="Dillman A.R."/>
            <person name="Macchietto M."/>
            <person name="Porter C.F."/>
            <person name="Rogers A."/>
            <person name="Williams B."/>
            <person name="Antoshechkin I."/>
            <person name="Lee M.M."/>
            <person name="Goodwin Z."/>
            <person name="Lu X."/>
            <person name="Lewis E.E."/>
            <person name="Goodrich-Blair H."/>
            <person name="Stock S.P."/>
            <person name="Adams B.J."/>
            <person name="Sternberg P.W."/>
            <person name="Mortazavi A."/>
        </authorList>
    </citation>
    <scope>NUCLEOTIDE SEQUENCE [LARGE SCALE GENOMIC DNA]</scope>
    <source>
        <strain evidence="3 4">ALL</strain>
    </source>
</reference>
<evidence type="ECO:0000313" key="4">
    <source>
        <dbReference type="Proteomes" id="UP000298663"/>
    </source>
</evidence>
<dbReference type="EMBL" id="AZBU02000004">
    <property type="protein sequence ID" value="TKR80259.1"/>
    <property type="molecule type" value="Genomic_DNA"/>
</dbReference>
<dbReference type="Proteomes" id="UP000298663">
    <property type="component" value="Unassembled WGS sequence"/>
</dbReference>
<dbReference type="InterPro" id="IPR002601">
    <property type="entry name" value="C6_domain"/>
</dbReference>
<feature type="signal peptide" evidence="1">
    <location>
        <begin position="1"/>
        <end position="18"/>
    </location>
</feature>
<feature type="chain" id="PRO_5020811675" description="C6 domain-containing protein" evidence="1">
    <location>
        <begin position="19"/>
        <end position="121"/>
    </location>
</feature>
<organism evidence="3 4">
    <name type="scientific">Steinernema carpocapsae</name>
    <name type="common">Entomopathogenic nematode</name>
    <dbReference type="NCBI Taxonomy" id="34508"/>
    <lineage>
        <taxon>Eukaryota</taxon>
        <taxon>Metazoa</taxon>
        <taxon>Ecdysozoa</taxon>
        <taxon>Nematoda</taxon>
        <taxon>Chromadorea</taxon>
        <taxon>Rhabditida</taxon>
        <taxon>Tylenchina</taxon>
        <taxon>Panagrolaimomorpha</taxon>
        <taxon>Strongyloidoidea</taxon>
        <taxon>Steinernematidae</taxon>
        <taxon>Steinernema</taxon>
    </lineage>
</organism>
<protein>
    <recommendedName>
        <fullName evidence="2">C6 domain-containing protein</fullName>
    </recommendedName>
</protein>
<dbReference type="SMART" id="SM01048">
    <property type="entry name" value="C6"/>
    <property type="match status" value="1"/>
</dbReference>
<keyword evidence="4" id="KW-1185">Reference proteome</keyword>
<evidence type="ECO:0000259" key="2">
    <source>
        <dbReference type="SMART" id="SM01048"/>
    </source>
</evidence>
<proteinExistence type="predicted"/>
<keyword evidence="1" id="KW-0732">Signal</keyword>
<accession>A0A4U5NBP9</accession>
<evidence type="ECO:0000313" key="3">
    <source>
        <dbReference type="EMBL" id="TKR80259.1"/>
    </source>
</evidence>
<sequence length="121" mass="13196">MRLLVVLSALFCLQVSLASQDCRSCGNTITKKETGENVMPINVDVVDSLQECLTRTLGCRGYPGSSMTLFEWNNGNSGVSFGSVGDYVERVLQCSKGEWTLTENDYTEVINAVECTSVPTL</sequence>
<evidence type="ECO:0000256" key="1">
    <source>
        <dbReference type="SAM" id="SignalP"/>
    </source>
</evidence>
<name>A0A4U5NBP9_STECR</name>
<reference evidence="3 4" key="2">
    <citation type="journal article" date="2019" name="G3 (Bethesda)">
        <title>Hybrid Assembly of the Genome of the Entomopathogenic Nematode Steinernema carpocapsae Identifies the X-Chromosome.</title>
        <authorList>
            <person name="Serra L."/>
            <person name="Macchietto M."/>
            <person name="Macias-Munoz A."/>
            <person name="McGill C.J."/>
            <person name="Rodriguez I.M."/>
            <person name="Rodriguez B."/>
            <person name="Murad R."/>
            <person name="Mortazavi A."/>
        </authorList>
    </citation>
    <scope>NUCLEOTIDE SEQUENCE [LARGE SCALE GENOMIC DNA]</scope>
    <source>
        <strain evidence="3 4">ALL</strain>
    </source>
</reference>
<comment type="caution">
    <text evidence="3">The sequence shown here is derived from an EMBL/GenBank/DDBJ whole genome shotgun (WGS) entry which is preliminary data.</text>
</comment>